<dbReference type="EMBL" id="WWCX01000092">
    <property type="protein sequence ID" value="MYM97903.1"/>
    <property type="molecule type" value="Genomic_DNA"/>
</dbReference>
<sequence>MIGAGTGGQATSIAMYLAHKQKKDQRFNGDAGKLDFQIKITKALKVASDVVMEGAEPTVATQDAAVTFLSPLFANIPLALRNEARWVAWRAEGPTGQKPIKMPYDPSLPQARAKVDDPTSWGTFSQAVAAFEEGGYTGIGIVLDGSGLVGIDLDNCVVNGKIDPAAQMLLDSVGATYIELSPSGTGLRAFGYAENLSSGVNREYNGLKVEMYSRGRYLTVTGHYVENGAVGPLLGFSELADRIRGDKTANPQTREFSTMAADKRQAELIRNILSGEVYHDSIRDLIASLVANGLRGGAVVNMLYALMDTAAVTHDERWVARRAEIPRLVASAEQKFAPEPPLLVLREPTVIKQNPSAGVPPHLLTIPGVLGDMVNWVNQTSSKPQPYFAVQAALAFGSVVMGRKFCTTQRNWTNLYFLNIAVSGGGKEHAKTVIEECLRAAGLQQLIGASEYTSDAAIDSLLLDKPTHISIIDEFGLLLEAGNAKNNHNGGTARKRLMEMFGRSHSTLTPKAYSMAGLSKDMREKQRNRFVENPSLTVLGMTTPDTFYNAVGTGSLKDGFLNRFIMVISDLGRQPSQDVDYVEPPESVIQWAKACRIRGAGDIAETQIDTQHDTRPQPITVPFDAAATRLFKQLDIQCIERMDELEEQGLCEMYSRVREISMKVSLMVAHSCGSDTITAEHAQWAIDYVRYWADRAIVVLGTKVADNPFASLCNDVASIVKEAGAKGATVPEIARKSSKFKGADGRLRDNVFRNLESDRGIKLYNITHESGRGAKRAAYVAPEFADQQH</sequence>
<gene>
    <name evidence="1" type="ORF">GTP90_29050</name>
</gene>
<reference evidence="1" key="1">
    <citation type="submission" date="2019-12" db="EMBL/GenBank/DDBJ databases">
        <title>Novel species isolated from a subtropical stream in China.</title>
        <authorList>
            <person name="Lu H."/>
        </authorList>
    </citation>
    <scope>NUCLEOTIDE SEQUENCE [LARGE SCALE GENOMIC DNA]</scope>
    <source>
        <strain evidence="1">FT81W</strain>
    </source>
</reference>
<organism evidence="1 2">
    <name type="scientific">Duganella vulcania</name>
    <dbReference type="NCBI Taxonomy" id="2692166"/>
    <lineage>
        <taxon>Bacteria</taxon>
        <taxon>Pseudomonadati</taxon>
        <taxon>Pseudomonadota</taxon>
        <taxon>Betaproteobacteria</taxon>
        <taxon>Burkholderiales</taxon>
        <taxon>Oxalobacteraceae</taxon>
        <taxon>Telluria group</taxon>
        <taxon>Duganella</taxon>
    </lineage>
</organism>
<dbReference type="RefSeq" id="WP_161086771.1">
    <property type="nucleotide sequence ID" value="NZ_WWCX01000092.1"/>
</dbReference>
<accession>A0A845GTT7</accession>
<dbReference type="Proteomes" id="UP000447355">
    <property type="component" value="Unassembled WGS sequence"/>
</dbReference>
<comment type="caution">
    <text evidence="1">The sequence shown here is derived from an EMBL/GenBank/DDBJ whole genome shotgun (WGS) entry which is preliminary data.</text>
</comment>
<name>A0A845GTT7_9BURK</name>
<dbReference type="InterPro" id="IPR025048">
    <property type="entry name" value="DUF3987"/>
</dbReference>
<dbReference type="AlphaFoldDB" id="A0A845GTT7"/>
<evidence type="ECO:0000313" key="1">
    <source>
        <dbReference type="EMBL" id="MYM97903.1"/>
    </source>
</evidence>
<protein>
    <submittedName>
        <fullName evidence="1">DUF3987 domain-containing protein</fullName>
    </submittedName>
</protein>
<proteinExistence type="predicted"/>
<dbReference type="Pfam" id="PF13148">
    <property type="entry name" value="DUF3987"/>
    <property type="match status" value="1"/>
</dbReference>
<evidence type="ECO:0000313" key="2">
    <source>
        <dbReference type="Proteomes" id="UP000447355"/>
    </source>
</evidence>